<feature type="compositionally biased region" description="Polar residues" evidence="1">
    <location>
        <begin position="7"/>
        <end position="21"/>
    </location>
</feature>
<feature type="region of interest" description="Disordered" evidence="1">
    <location>
        <begin position="1"/>
        <end position="21"/>
    </location>
</feature>
<gene>
    <name evidence="2" type="ORF">AVDCRST_MAG43-1583</name>
</gene>
<accession>A0A6J4UQ33</accession>
<dbReference type="AlphaFoldDB" id="A0A6J4UQ33"/>
<proteinExistence type="predicted"/>
<feature type="non-terminal residue" evidence="2">
    <location>
        <position position="1"/>
    </location>
</feature>
<protein>
    <submittedName>
        <fullName evidence="2">Uncharacterized protein</fullName>
    </submittedName>
</protein>
<name>A0A6J4UQ33_9BACT</name>
<reference evidence="2" key="1">
    <citation type="submission" date="2020-02" db="EMBL/GenBank/DDBJ databases">
        <authorList>
            <person name="Meier V. D."/>
        </authorList>
    </citation>
    <scope>NUCLEOTIDE SEQUENCE</scope>
    <source>
        <strain evidence="2">AVDCRST_MAG43</strain>
    </source>
</reference>
<sequence length="59" mass="6388">GVVSARIHSTQLPDSRTSQSLRQYARGNPEGERLGVRASISGRDLGWRAANVARVLSQV</sequence>
<dbReference type="EMBL" id="CADCWI010000084">
    <property type="protein sequence ID" value="CAA9557445.1"/>
    <property type="molecule type" value="Genomic_DNA"/>
</dbReference>
<feature type="non-terminal residue" evidence="2">
    <location>
        <position position="59"/>
    </location>
</feature>
<evidence type="ECO:0000313" key="2">
    <source>
        <dbReference type="EMBL" id="CAA9557445.1"/>
    </source>
</evidence>
<organism evidence="2">
    <name type="scientific">uncultured Thermomicrobiales bacterium</name>
    <dbReference type="NCBI Taxonomy" id="1645740"/>
    <lineage>
        <taxon>Bacteria</taxon>
        <taxon>Pseudomonadati</taxon>
        <taxon>Thermomicrobiota</taxon>
        <taxon>Thermomicrobia</taxon>
        <taxon>Thermomicrobiales</taxon>
        <taxon>environmental samples</taxon>
    </lineage>
</organism>
<evidence type="ECO:0000256" key="1">
    <source>
        <dbReference type="SAM" id="MobiDB-lite"/>
    </source>
</evidence>